<organism evidence="2 3">
    <name type="scientific">Zancudomyces culisetae</name>
    <name type="common">Gut fungus</name>
    <name type="synonym">Smittium culisetae</name>
    <dbReference type="NCBI Taxonomy" id="1213189"/>
    <lineage>
        <taxon>Eukaryota</taxon>
        <taxon>Fungi</taxon>
        <taxon>Fungi incertae sedis</taxon>
        <taxon>Zoopagomycota</taxon>
        <taxon>Kickxellomycotina</taxon>
        <taxon>Harpellomycetes</taxon>
        <taxon>Harpellales</taxon>
        <taxon>Legeriomycetaceae</taxon>
        <taxon>Zancudomyces</taxon>
    </lineage>
</organism>
<keyword evidence="3" id="KW-1185">Reference proteome</keyword>
<sequence>MIKSVVEVCGKGVRGSVMLKRAPGAYFSTARIMRKSEGKAEQKNVSNVTDSSTTAIEYKSVSNLGQVRPIPGVIEAPTIEQAVTHLIRNTPLAPKRAEDAYVIDCLAQDEPGVLSSVTGIMAARGFSIDTLVASKTETIHGTGQKTT</sequence>
<dbReference type="GO" id="GO:0009082">
    <property type="term" value="P:branched-chain amino acid biosynthetic process"/>
    <property type="evidence" value="ECO:0007669"/>
    <property type="project" value="TreeGrafter"/>
</dbReference>
<dbReference type="Pfam" id="PF01842">
    <property type="entry name" value="ACT"/>
    <property type="match status" value="1"/>
</dbReference>
<comment type="caution">
    <text evidence="2">The sequence shown here is derived from an EMBL/GenBank/DDBJ whole genome shotgun (WGS) entry which is preliminary data.</text>
</comment>
<dbReference type="InterPro" id="IPR045865">
    <property type="entry name" value="ACT-like_dom_sf"/>
</dbReference>
<feature type="domain" description="ACT" evidence="1">
    <location>
        <begin position="102"/>
        <end position="147"/>
    </location>
</feature>
<dbReference type="GO" id="GO:0030234">
    <property type="term" value="F:enzyme regulator activity"/>
    <property type="evidence" value="ECO:0007669"/>
    <property type="project" value="TreeGrafter"/>
</dbReference>
<accession>A0A1R1PWE7</accession>
<dbReference type="AlphaFoldDB" id="A0A1R1PWE7"/>
<dbReference type="PROSITE" id="PS51671">
    <property type="entry name" value="ACT"/>
    <property type="match status" value="1"/>
</dbReference>
<dbReference type="Proteomes" id="UP000188320">
    <property type="component" value="Unassembled WGS sequence"/>
</dbReference>
<dbReference type="PANTHER" id="PTHR31242">
    <property type="entry name" value="ACETOLACTATE SYNTHASE SMALL SUBUNIT, MITOCHONDRIAL"/>
    <property type="match status" value="1"/>
</dbReference>
<protein>
    <submittedName>
        <fullName evidence="2">Putative acetolactate synthase small subunit</fullName>
    </submittedName>
</protein>
<dbReference type="OrthoDB" id="2013116at2759"/>
<dbReference type="InterPro" id="IPR053050">
    <property type="entry name" value="ALS_regulatory_subunit"/>
</dbReference>
<evidence type="ECO:0000313" key="2">
    <source>
        <dbReference type="EMBL" id="OMH85222.1"/>
    </source>
</evidence>
<dbReference type="InterPro" id="IPR002912">
    <property type="entry name" value="ACT_dom"/>
</dbReference>
<reference evidence="3" key="1">
    <citation type="submission" date="2017-01" db="EMBL/GenBank/DDBJ databases">
        <authorList>
            <person name="Wang Y."/>
            <person name="White M."/>
            <person name="Kvist S."/>
            <person name="Moncalvo J.-M."/>
        </authorList>
    </citation>
    <scope>NUCLEOTIDE SEQUENCE [LARGE SCALE GENOMIC DNA]</scope>
    <source>
        <strain evidence="3">COL-18-3</strain>
    </source>
</reference>
<dbReference type="PANTHER" id="PTHR31242:SF2">
    <property type="entry name" value="ACETOLACTATE SYNTHASE SMALL SUBUNIT, MITOCHONDRIAL"/>
    <property type="match status" value="1"/>
</dbReference>
<evidence type="ECO:0000313" key="3">
    <source>
        <dbReference type="Proteomes" id="UP000188320"/>
    </source>
</evidence>
<dbReference type="Gene3D" id="3.30.70.260">
    <property type="match status" value="1"/>
</dbReference>
<evidence type="ECO:0000259" key="1">
    <source>
        <dbReference type="PROSITE" id="PS51671"/>
    </source>
</evidence>
<gene>
    <name evidence="2" type="ORF">AX774_g1246</name>
</gene>
<dbReference type="GO" id="GO:0005948">
    <property type="term" value="C:acetolactate synthase complex"/>
    <property type="evidence" value="ECO:0007669"/>
    <property type="project" value="TreeGrafter"/>
</dbReference>
<dbReference type="GO" id="GO:0042645">
    <property type="term" value="C:mitochondrial nucleoid"/>
    <property type="evidence" value="ECO:0007669"/>
    <property type="project" value="TreeGrafter"/>
</dbReference>
<dbReference type="SUPFAM" id="SSF55021">
    <property type="entry name" value="ACT-like"/>
    <property type="match status" value="1"/>
</dbReference>
<proteinExistence type="predicted"/>
<dbReference type="EMBL" id="LSSK01000103">
    <property type="protein sequence ID" value="OMH85222.1"/>
    <property type="molecule type" value="Genomic_DNA"/>
</dbReference>
<name>A0A1R1PWE7_ZANCU</name>